<dbReference type="Pfam" id="PF00677">
    <property type="entry name" value="Lum_binding"/>
    <property type="match status" value="2"/>
</dbReference>
<sequence>MFTGIVEEVGTIKQIHREREAMEMDIQCRKMLEDIQIGDSISVNGVCLTVTRFDASSFSVDVMPETFQATSLKSLGRGDAVNLELAMAAGGRFGGHFVTGHVDGTGVIKNRYSRENALYMEISLPGDLTKYMLSKGSVAVDGTSLTIFDLTDSSFTISLIPHTQEVTILSRKSQGDVVNIECDMLTKYVYRMLNRSAEKRAGGITMEDLKTNGFLD</sequence>
<dbReference type="PANTHER" id="PTHR21098:SF12">
    <property type="entry name" value="RIBOFLAVIN SYNTHASE"/>
    <property type="match status" value="1"/>
</dbReference>
<comment type="function">
    <text evidence="2">Catalyzes the dismutation of two molecules of 6,7-dimethyl-8-ribityllumazine, resulting in the formation of riboflavin and 5-amino-6-(D-ribitylamino)uracil.</text>
</comment>
<dbReference type="InterPro" id="IPR026017">
    <property type="entry name" value="Lumazine-bd_dom"/>
</dbReference>
<dbReference type="FunFam" id="2.40.30.20:FF:000004">
    <property type="entry name" value="Riboflavin synthase, alpha subunit"/>
    <property type="match status" value="1"/>
</dbReference>
<comment type="catalytic activity">
    <reaction evidence="1">
        <text>2 6,7-dimethyl-8-(1-D-ribityl)lumazine + H(+) = 5-amino-6-(D-ribitylamino)uracil + riboflavin</text>
        <dbReference type="Rhea" id="RHEA:20772"/>
        <dbReference type="ChEBI" id="CHEBI:15378"/>
        <dbReference type="ChEBI" id="CHEBI:15934"/>
        <dbReference type="ChEBI" id="CHEBI:57986"/>
        <dbReference type="ChEBI" id="CHEBI:58201"/>
        <dbReference type="EC" id="2.5.1.9"/>
    </reaction>
</comment>
<evidence type="ECO:0000256" key="10">
    <source>
        <dbReference type="NCBIfam" id="TIGR00187"/>
    </source>
</evidence>
<evidence type="ECO:0000256" key="8">
    <source>
        <dbReference type="ARBA" id="ARBA00022679"/>
    </source>
</evidence>
<feature type="domain" description="Lumazine-binding" evidence="12">
    <location>
        <begin position="1"/>
        <end position="96"/>
    </location>
</feature>
<dbReference type="Proteomes" id="UP000294650">
    <property type="component" value="Unassembled WGS sequence"/>
</dbReference>
<dbReference type="NCBIfam" id="TIGR00187">
    <property type="entry name" value="ribE"/>
    <property type="match status" value="1"/>
</dbReference>
<protein>
    <recommendedName>
        <fullName evidence="6 10">Riboflavin synthase</fullName>
        <ecNumber evidence="5 10">2.5.1.9</ecNumber>
    </recommendedName>
</protein>
<dbReference type="PROSITE" id="PS51177">
    <property type="entry name" value="LUMAZINE_BIND"/>
    <property type="match status" value="2"/>
</dbReference>
<dbReference type="FunFam" id="2.40.30.20:FF:000003">
    <property type="entry name" value="Riboflavin synthase, alpha subunit"/>
    <property type="match status" value="1"/>
</dbReference>
<feature type="repeat" description="Lumazine-binding" evidence="11">
    <location>
        <begin position="1"/>
        <end position="96"/>
    </location>
</feature>
<evidence type="ECO:0000259" key="12">
    <source>
        <dbReference type="PROSITE" id="PS51177"/>
    </source>
</evidence>
<evidence type="ECO:0000256" key="3">
    <source>
        <dbReference type="ARBA" id="ARBA00004887"/>
    </source>
</evidence>
<evidence type="ECO:0000313" key="14">
    <source>
        <dbReference type="Proteomes" id="UP000294650"/>
    </source>
</evidence>
<name>A0A4R3MRS2_9BACI</name>
<dbReference type="PIRSF" id="PIRSF000498">
    <property type="entry name" value="Riboflavin_syn_A"/>
    <property type="match status" value="1"/>
</dbReference>
<feature type="domain" description="Lumazine-binding" evidence="12">
    <location>
        <begin position="97"/>
        <end position="193"/>
    </location>
</feature>
<evidence type="ECO:0000256" key="2">
    <source>
        <dbReference type="ARBA" id="ARBA00002803"/>
    </source>
</evidence>
<accession>A0A4R3MRS2</accession>
<dbReference type="PANTHER" id="PTHR21098">
    <property type="entry name" value="RIBOFLAVIN SYNTHASE ALPHA CHAIN"/>
    <property type="match status" value="1"/>
</dbReference>
<proteinExistence type="predicted"/>
<evidence type="ECO:0000313" key="13">
    <source>
        <dbReference type="EMBL" id="TCT19060.1"/>
    </source>
</evidence>
<evidence type="ECO:0000256" key="7">
    <source>
        <dbReference type="ARBA" id="ARBA00022619"/>
    </source>
</evidence>
<evidence type="ECO:0000256" key="6">
    <source>
        <dbReference type="ARBA" id="ARBA00013950"/>
    </source>
</evidence>
<organism evidence="13 14">
    <name type="scientific">Melghiribacillus thermohalophilus</name>
    <dbReference type="NCBI Taxonomy" id="1324956"/>
    <lineage>
        <taxon>Bacteria</taxon>
        <taxon>Bacillati</taxon>
        <taxon>Bacillota</taxon>
        <taxon>Bacilli</taxon>
        <taxon>Bacillales</taxon>
        <taxon>Bacillaceae</taxon>
        <taxon>Melghiribacillus</taxon>
    </lineage>
</organism>
<dbReference type="GO" id="GO:0009231">
    <property type="term" value="P:riboflavin biosynthetic process"/>
    <property type="evidence" value="ECO:0007669"/>
    <property type="project" value="UniProtKB-KW"/>
</dbReference>
<keyword evidence="14" id="KW-1185">Reference proteome</keyword>
<dbReference type="RefSeq" id="WP_132372502.1">
    <property type="nucleotide sequence ID" value="NZ_SMAN01000019.1"/>
</dbReference>
<evidence type="ECO:0000256" key="11">
    <source>
        <dbReference type="PROSITE-ProRule" id="PRU00524"/>
    </source>
</evidence>
<dbReference type="InterPro" id="IPR023366">
    <property type="entry name" value="ATP_synth_asu-like_sf"/>
</dbReference>
<keyword evidence="9" id="KW-0677">Repeat</keyword>
<evidence type="ECO:0000256" key="9">
    <source>
        <dbReference type="ARBA" id="ARBA00022737"/>
    </source>
</evidence>
<comment type="caution">
    <text evidence="13">The sequence shown here is derived from an EMBL/GenBank/DDBJ whole genome shotgun (WGS) entry which is preliminary data.</text>
</comment>
<evidence type="ECO:0000256" key="1">
    <source>
        <dbReference type="ARBA" id="ARBA00000968"/>
    </source>
</evidence>
<evidence type="ECO:0000256" key="5">
    <source>
        <dbReference type="ARBA" id="ARBA00012827"/>
    </source>
</evidence>
<dbReference type="Gene3D" id="2.40.30.20">
    <property type="match status" value="2"/>
</dbReference>
<dbReference type="CDD" id="cd00402">
    <property type="entry name" value="Riboflavin_synthase_like"/>
    <property type="match status" value="1"/>
</dbReference>
<keyword evidence="8" id="KW-0808">Transferase</keyword>
<comment type="subunit">
    <text evidence="4">Homotrimer.</text>
</comment>
<dbReference type="NCBIfam" id="NF006767">
    <property type="entry name" value="PRK09289.1"/>
    <property type="match status" value="1"/>
</dbReference>
<comment type="pathway">
    <text evidence="3">Cofactor biosynthesis; riboflavin biosynthesis; riboflavin from 2-hydroxy-3-oxobutyl phosphate and 5-amino-6-(D-ribitylamino)uracil: step 2/2.</text>
</comment>
<dbReference type="NCBIfam" id="NF009566">
    <property type="entry name" value="PRK13020.1"/>
    <property type="match status" value="1"/>
</dbReference>
<dbReference type="EC" id="2.5.1.9" evidence="5 10"/>
<dbReference type="SUPFAM" id="SSF63380">
    <property type="entry name" value="Riboflavin synthase domain-like"/>
    <property type="match status" value="2"/>
</dbReference>
<dbReference type="GO" id="GO:0004746">
    <property type="term" value="F:riboflavin synthase activity"/>
    <property type="evidence" value="ECO:0007669"/>
    <property type="project" value="UniProtKB-UniRule"/>
</dbReference>
<dbReference type="OrthoDB" id="9788537at2"/>
<dbReference type="EMBL" id="SMAN01000019">
    <property type="protein sequence ID" value="TCT19060.1"/>
    <property type="molecule type" value="Genomic_DNA"/>
</dbReference>
<keyword evidence="7" id="KW-0686">Riboflavin biosynthesis</keyword>
<dbReference type="InterPro" id="IPR017938">
    <property type="entry name" value="Riboflavin_synthase-like_b-brl"/>
</dbReference>
<reference evidence="13 14" key="1">
    <citation type="submission" date="2019-03" db="EMBL/GenBank/DDBJ databases">
        <title>Genomic Encyclopedia of Type Strains, Phase IV (KMG-IV): sequencing the most valuable type-strain genomes for metagenomic binning, comparative biology and taxonomic classification.</title>
        <authorList>
            <person name="Goeker M."/>
        </authorList>
    </citation>
    <scope>NUCLEOTIDE SEQUENCE [LARGE SCALE GENOMIC DNA]</scope>
    <source>
        <strain evidence="13 14">DSM 25894</strain>
    </source>
</reference>
<dbReference type="InterPro" id="IPR001783">
    <property type="entry name" value="Lumazine-bd"/>
</dbReference>
<evidence type="ECO:0000256" key="4">
    <source>
        <dbReference type="ARBA" id="ARBA00011233"/>
    </source>
</evidence>
<dbReference type="AlphaFoldDB" id="A0A4R3MRS2"/>
<feature type="repeat" description="Lumazine-binding" evidence="11">
    <location>
        <begin position="97"/>
        <end position="193"/>
    </location>
</feature>
<gene>
    <name evidence="13" type="ORF">EDD68_1196</name>
</gene>